<dbReference type="EMBL" id="BQXS01012467">
    <property type="protein sequence ID" value="GKT23468.1"/>
    <property type="molecule type" value="Genomic_DNA"/>
</dbReference>
<organism evidence="1 2">
    <name type="scientific">Aduncisulcus paluster</name>
    <dbReference type="NCBI Taxonomy" id="2918883"/>
    <lineage>
        <taxon>Eukaryota</taxon>
        <taxon>Metamonada</taxon>
        <taxon>Carpediemonas-like organisms</taxon>
        <taxon>Aduncisulcus</taxon>
    </lineage>
</organism>
<accession>A0ABQ5K1L3</accession>
<name>A0ABQ5K1L3_9EUKA</name>
<comment type="caution">
    <text evidence="1">The sequence shown here is derived from an EMBL/GenBank/DDBJ whole genome shotgun (WGS) entry which is preliminary data.</text>
</comment>
<keyword evidence="2" id="KW-1185">Reference proteome</keyword>
<proteinExistence type="predicted"/>
<sequence length="93" mass="10539">MQYEEALSEPGMYLHKNTSVHKNTHLEGGCDYGEREAEEELWFYQLGAIDGEIAADVHKNTHLEGGCDYGEREAEEELWFYQLGAIDGEIAAE</sequence>
<evidence type="ECO:0000313" key="2">
    <source>
        <dbReference type="Proteomes" id="UP001057375"/>
    </source>
</evidence>
<evidence type="ECO:0000313" key="1">
    <source>
        <dbReference type="EMBL" id="GKT23468.1"/>
    </source>
</evidence>
<dbReference type="Proteomes" id="UP001057375">
    <property type="component" value="Unassembled WGS sequence"/>
</dbReference>
<reference evidence="1" key="1">
    <citation type="submission" date="2022-03" db="EMBL/GenBank/DDBJ databases">
        <title>Draft genome sequence of Aduncisulcus paluster, a free-living microaerophilic Fornicata.</title>
        <authorList>
            <person name="Yuyama I."/>
            <person name="Kume K."/>
            <person name="Tamura T."/>
            <person name="Inagaki Y."/>
            <person name="Hashimoto T."/>
        </authorList>
    </citation>
    <scope>NUCLEOTIDE SEQUENCE</scope>
    <source>
        <strain evidence="1">NY0171</strain>
    </source>
</reference>
<protein>
    <submittedName>
        <fullName evidence="1">Uncharacterized protein</fullName>
    </submittedName>
</protein>
<gene>
    <name evidence="1" type="ORF">ADUPG1_012433</name>
</gene>